<dbReference type="Pfam" id="PF02594">
    <property type="entry name" value="DUF167"/>
    <property type="match status" value="1"/>
</dbReference>
<dbReference type="PANTHER" id="PTHR13420:SF7">
    <property type="entry name" value="UPF0235 PROTEIN C15ORF40"/>
    <property type="match status" value="1"/>
</dbReference>
<dbReference type="SMART" id="SM01152">
    <property type="entry name" value="DUF167"/>
    <property type="match status" value="1"/>
</dbReference>
<proteinExistence type="inferred from homology"/>
<evidence type="ECO:0000313" key="5">
    <source>
        <dbReference type="Proteomes" id="UP001606134"/>
    </source>
</evidence>
<dbReference type="EMBL" id="JBIGIC010000009">
    <property type="protein sequence ID" value="MFG6488536.1"/>
    <property type="molecule type" value="Genomic_DNA"/>
</dbReference>
<evidence type="ECO:0000256" key="3">
    <source>
        <dbReference type="SAM" id="MobiDB-lite"/>
    </source>
</evidence>
<dbReference type="Gene3D" id="3.30.1200.10">
    <property type="entry name" value="YggU-like"/>
    <property type="match status" value="1"/>
</dbReference>
<dbReference type="NCBIfam" id="TIGR00251">
    <property type="entry name" value="DUF167 family protein"/>
    <property type="match status" value="1"/>
</dbReference>
<dbReference type="InterPro" id="IPR036591">
    <property type="entry name" value="YggU-like_sf"/>
</dbReference>
<evidence type="ECO:0000313" key="4">
    <source>
        <dbReference type="EMBL" id="MFG6488536.1"/>
    </source>
</evidence>
<dbReference type="InterPro" id="IPR003746">
    <property type="entry name" value="DUF167"/>
</dbReference>
<dbReference type="RefSeq" id="WP_394413631.1">
    <property type="nucleotide sequence ID" value="NZ_JBIGIC010000009.1"/>
</dbReference>
<dbReference type="SUPFAM" id="SSF69786">
    <property type="entry name" value="YggU-like"/>
    <property type="match status" value="1"/>
</dbReference>
<feature type="region of interest" description="Disordered" evidence="3">
    <location>
        <begin position="1"/>
        <end position="31"/>
    </location>
</feature>
<protein>
    <recommendedName>
        <fullName evidence="2">UPF0235 protein ACG04R_17750</fullName>
    </recommendedName>
</protein>
<reference evidence="4 5" key="1">
    <citation type="submission" date="2024-08" db="EMBL/GenBank/DDBJ databases">
        <authorList>
            <person name="Lu H."/>
        </authorList>
    </citation>
    <scope>NUCLEOTIDE SEQUENCE [LARGE SCALE GENOMIC DNA]</scope>
    <source>
        <strain evidence="4 5">BYS78W</strain>
    </source>
</reference>
<dbReference type="Proteomes" id="UP001606134">
    <property type="component" value="Unassembled WGS sequence"/>
</dbReference>
<comment type="caution">
    <text evidence="4">The sequence shown here is derived from an EMBL/GenBank/DDBJ whole genome shotgun (WGS) entry which is preliminary data.</text>
</comment>
<comment type="similarity">
    <text evidence="1 2">Belongs to the UPF0235 family.</text>
</comment>
<keyword evidence="5" id="KW-1185">Reference proteome</keyword>
<evidence type="ECO:0000256" key="1">
    <source>
        <dbReference type="ARBA" id="ARBA00010364"/>
    </source>
</evidence>
<accession>A0ABW7HFN7</accession>
<sequence length="107" mass="11191">MQLKAKPGSSRSELAQEAHGTWTARLKSPPVDGKANAELIALVARHFGCAKSAVNIHSGGGSRFKRVRAEPPDLAFVTLATSSARDAAPLACICDGNATTPFTTDFP</sequence>
<dbReference type="PANTHER" id="PTHR13420">
    <property type="entry name" value="UPF0235 PROTEIN C15ORF40"/>
    <property type="match status" value="1"/>
</dbReference>
<gene>
    <name evidence="4" type="ORF">ACG04R_17750</name>
</gene>
<evidence type="ECO:0000256" key="2">
    <source>
        <dbReference type="HAMAP-Rule" id="MF_00634"/>
    </source>
</evidence>
<organism evidence="4 5">
    <name type="scientific">Pelomonas candidula</name>
    <dbReference type="NCBI Taxonomy" id="3299025"/>
    <lineage>
        <taxon>Bacteria</taxon>
        <taxon>Pseudomonadati</taxon>
        <taxon>Pseudomonadota</taxon>
        <taxon>Betaproteobacteria</taxon>
        <taxon>Burkholderiales</taxon>
        <taxon>Sphaerotilaceae</taxon>
        <taxon>Roseateles</taxon>
    </lineage>
</organism>
<dbReference type="HAMAP" id="MF_00634">
    <property type="entry name" value="UPF0235"/>
    <property type="match status" value="1"/>
</dbReference>
<name>A0ABW7HFN7_9BURK</name>